<dbReference type="EMBL" id="JAVBVO010000003">
    <property type="protein sequence ID" value="MDZ5757903.1"/>
    <property type="molecule type" value="Genomic_DNA"/>
</dbReference>
<dbReference type="CDD" id="cd04724">
    <property type="entry name" value="Tryptophan_synthase_alpha"/>
    <property type="match status" value="1"/>
</dbReference>
<dbReference type="NCBIfam" id="TIGR00262">
    <property type="entry name" value="trpA"/>
    <property type="match status" value="1"/>
</dbReference>
<dbReference type="GO" id="GO:0005829">
    <property type="term" value="C:cytosol"/>
    <property type="evidence" value="ECO:0007669"/>
    <property type="project" value="TreeGrafter"/>
</dbReference>
<dbReference type="HAMAP" id="MF_00131">
    <property type="entry name" value="Trp_synth_alpha"/>
    <property type="match status" value="1"/>
</dbReference>
<comment type="caution">
    <text evidence="10">The sequence shown here is derived from an EMBL/GenBank/DDBJ whole genome shotgun (WGS) entry which is preliminary data.</text>
</comment>
<dbReference type="AlphaFoldDB" id="A0AAW9K6F6"/>
<organism evidence="10 11">
    <name type="scientific">Carnobacterium maltaromaticum</name>
    <name type="common">Carnobacterium piscicola</name>
    <dbReference type="NCBI Taxonomy" id="2751"/>
    <lineage>
        <taxon>Bacteria</taxon>
        <taxon>Bacillati</taxon>
        <taxon>Bacillota</taxon>
        <taxon>Bacilli</taxon>
        <taxon>Lactobacillales</taxon>
        <taxon>Carnobacteriaceae</taxon>
        <taxon>Carnobacterium</taxon>
    </lineage>
</organism>
<comment type="pathway">
    <text evidence="1 8">Amino-acid biosynthesis; L-tryptophan biosynthesis; L-tryptophan from chorismate: step 5/5.</text>
</comment>
<reference evidence="10" key="1">
    <citation type="submission" date="2023-08" db="EMBL/GenBank/DDBJ databases">
        <title>Genomic characterization of piscicolin 126 produced by Carnobacterium maltaromaticum CM22 strain isolated from salmon (Salmo salar).</title>
        <authorList>
            <person name="Gonzalez-Gragera E."/>
            <person name="Garcia-Lopez J.D."/>
            <person name="Teso-Perez C."/>
            <person name="Gimenez-Hernandez I."/>
            <person name="Peralta-Sanchez J.M."/>
            <person name="Valdivia E."/>
            <person name="Montalban-Lopez M."/>
            <person name="Martin-Platero A.M."/>
            <person name="Banos A."/>
            <person name="Martinez-Bueno M."/>
        </authorList>
    </citation>
    <scope>NUCLEOTIDE SEQUENCE</scope>
    <source>
        <strain evidence="10">CM22</strain>
    </source>
</reference>
<name>A0AAW9K6F6_CARML</name>
<dbReference type="Proteomes" id="UP001290462">
    <property type="component" value="Unassembled WGS sequence"/>
</dbReference>
<proteinExistence type="inferred from homology"/>
<keyword evidence="6 8" id="KW-0456">Lyase</keyword>
<dbReference type="InterPro" id="IPR011060">
    <property type="entry name" value="RibuloseP-bd_barrel"/>
</dbReference>
<evidence type="ECO:0000256" key="3">
    <source>
        <dbReference type="ARBA" id="ARBA00022605"/>
    </source>
</evidence>
<dbReference type="Gene3D" id="3.20.20.70">
    <property type="entry name" value="Aldolase class I"/>
    <property type="match status" value="1"/>
</dbReference>
<dbReference type="PANTHER" id="PTHR43406">
    <property type="entry name" value="TRYPTOPHAN SYNTHASE, ALPHA CHAIN"/>
    <property type="match status" value="1"/>
</dbReference>
<keyword evidence="5 8" id="KW-0057">Aromatic amino acid biosynthesis</keyword>
<keyword evidence="4 8" id="KW-0822">Tryptophan biosynthesis</keyword>
<evidence type="ECO:0000313" key="11">
    <source>
        <dbReference type="Proteomes" id="UP001290462"/>
    </source>
</evidence>
<evidence type="ECO:0000256" key="4">
    <source>
        <dbReference type="ARBA" id="ARBA00022822"/>
    </source>
</evidence>
<evidence type="ECO:0000256" key="1">
    <source>
        <dbReference type="ARBA" id="ARBA00004733"/>
    </source>
</evidence>
<sequence>MTKKTLEKAIRQAKVPVVTYIMAGDGGLDQLEKDLQLLEESGVAAIELGIPFSDPVADGPVIQAAGLRALNDGVSLEGILTKLSTSKVKVPLVIMSCFNPIMQIGIEHFVHLAQKTFIKGLIIPDLPYEHQELIQPYLSGTDIALVPLVSLTSPLERIKTLVSEAEGFVYAVTVNGTTGERQLFNADLDRHLETIKALSPVPVLAGFGISNLEQVKHFNQVCDGVIIGSKIVDMLHRKKRMELEDFLKQATETKSTF</sequence>
<accession>A0AAW9K6F6</accession>
<feature type="active site" description="Proton acceptor" evidence="8">
    <location>
        <position position="47"/>
    </location>
</feature>
<dbReference type="PANTHER" id="PTHR43406:SF1">
    <property type="entry name" value="TRYPTOPHAN SYNTHASE ALPHA CHAIN, CHLOROPLASTIC"/>
    <property type="match status" value="1"/>
</dbReference>
<dbReference type="PROSITE" id="PS00167">
    <property type="entry name" value="TRP_SYNTHASE_ALPHA"/>
    <property type="match status" value="1"/>
</dbReference>
<dbReference type="InterPro" id="IPR013785">
    <property type="entry name" value="Aldolase_TIM"/>
</dbReference>
<dbReference type="GO" id="GO:0004834">
    <property type="term" value="F:tryptophan synthase activity"/>
    <property type="evidence" value="ECO:0007669"/>
    <property type="project" value="UniProtKB-UniRule"/>
</dbReference>
<comment type="function">
    <text evidence="8">The alpha subunit is responsible for the aldol cleavage of indoleglycerol phosphate to indole and glyceraldehyde 3-phosphate.</text>
</comment>
<protein>
    <recommendedName>
        <fullName evidence="8">Tryptophan synthase alpha chain</fullName>
        <ecNumber evidence="8">4.2.1.20</ecNumber>
    </recommendedName>
</protein>
<comment type="catalytic activity">
    <reaction evidence="7 8">
        <text>(1S,2R)-1-C-(indol-3-yl)glycerol 3-phosphate + L-serine = D-glyceraldehyde 3-phosphate + L-tryptophan + H2O</text>
        <dbReference type="Rhea" id="RHEA:10532"/>
        <dbReference type="ChEBI" id="CHEBI:15377"/>
        <dbReference type="ChEBI" id="CHEBI:33384"/>
        <dbReference type="ChEBI" id="CHEBI:57912"/>
        <dbReference type="ChEBI" id="CHEBI:58866"/>
        <dbReference type="ChEBI" id="CHEBI:59776"/>
        <dbReference type="EC" id="4.2.1.20"/>
    </reaction>
</comment>
<gene>
    <name evidence="8 10" type="primary">trpA</name>
    <name evidence="10" type="ORF">RAK27_04455</name>
</gene>
<dbReference type="RefSeq" id="WP_322808577.1">
    <property type="nucleotide sequence ID" value="NZ_JAVBVO010000003.1"/>
</dbReference>
<evidence type="ECO:0000256" key="5">
    <source>
        <dbReference type="ARBA" id="ARBA00023141"/>
    </source>
</evidence>
<dbReference type="InterPro" id="IPR018204">
    <property type="entry name" value="Trp_synthase_alpha_AS"/>
</dbReference>
<dbReference type="EC" id="4.2.1.20" evidence="8"/>
<evidence type="ECO:0000256" key="6">
    <source>
        <dbReference type="ARBA" id="ARBA00023239"/>
    </source>
</evidence>
<evidence type="ECO:0000256" key="2">
    <source>
        <dbReference type="ARBA" id="ARBA00011270"/>
    </source>
</evidence>
<comment type="similarity">
    <text evidence="8 9">Belongs to the TrpA family.</text>
</comment>
<evidence type="ECO:0000256" key="7">
    <source>
        <dbReference type="ARBA" id="ARBA00049047"/>
    </source>
</evidence>
<comment type="subunit">
    <text evidence="2 8">Tetramer of two alpha and two beta chains.</text>
</comment>
<dbReference type="SUPFAM" id="SSF51366">
    <property type="entry name" value="Ribulose-phoshate binding barrel"/>
    <property type="match status" value="1"/>
</dbReference>
<keyword evidence="3 8" id="KW-0028">Amino-acid biosynthesis</keyword>
<evidence type="ECO:0000256" key="9">
    <source>
        <dbReference type="RuleBase" id="RU003662"/>
    </source>
</evidence>
<feature type="active site" description="Proton acceptor" evidence="8">
    <location>
        <position position="58"/>
    </location>
</feature>
<evidence type="ECO:0000313" key="10">
    <source>
        <dbReference type="EMBL" id="MDZ5757903.1"/>
    </source>
</evidence>
<dbReference type="Pfam" id="PF00290">
    <property type="entry name" value="Trp_syntA"/>
    <property type="match status" value="1"/>
</dbReference>
<dbReference type="InterPro" id="IPR002028">
    <property type="entry name" value="Trp_synthase_suA"/>
</dbReference>
<evidence type="ECO:0000256" key="8">
    <source>
        <dbReference type="HAMAP-Rule" id="MF_00131"/>
    </source>
</evidence>